<dbReference type="InterPro" id="IPR044666">
    <property type="entry name" value="Cyclophilin_A-like"/>
</dbReference>
<dbReference type="OrthoDB" id="270889at2"/>
<evidence type="ECO:0000313" key="6">
    <source>
        <dbReference type="EMBL" id="TWT72090.1"/>
    </source>
</evidence>
<dbReference type="Pfam" id="PF00160">
    <property type="entry name" value="Pro_isomerase"/>
    <property type="match status" value="1"/>
</dbReference>
<accession>A0A5C5Y9P2</accession>
<proteinExistence type="predicted"/>
<evidence type="ECO:0000256" key="1">
    <source>
        <dbReference type="ARBA" id="ARBA00013194"/>
    </source>
</evidence>
<reference evidence="6 7" key="1">
    <citation type="submission" date="2019-02" db="EMBL/GenBank/DDBJ databases">
        <title>Deep-cultivation of Planctomycetes and their phenomic and genomic characterization uncovers novel biology.</title>
        <authorList>
            <person name="Wiegand S."/>
            <person name="Jogler M."/>
            <person name="Boedeker C."/>
            <person name="Pinto D."/>
            <person name="Vollmers J."/>
            <person name="Rivas-Marin E."/>
            <person name="Kohn T."/>
            <person name="Peeters S.H."/>
            <person name="Heuer A."/>
            <person name="Rast P."/>
            <person name="Oberbeckmann S."/>
            <person name="Bunk B."/>
            <person name="Jeske O."/>
            <person name="Meyerdierks A."/>
            <person name="Storesund J.E."/>
            <person name="Kallscheuer N."/>
            <person name="Luecker S."/>
            <person name="Lage O.M."/>
            <person name="Pohl T."/>
            <person name="Merkel B.J."/>
            <person name="Hornburger P."/>
            <person name="Mueller R.-W."/>
            <person name="Bruemmer F."/>
            <person name="Labrenz M."/>
            <person name="Spormann A.M."/>
            <person name="Op Den Camp H."/>
            <person name="Overmann J."/>
            <person name="Amann R."/>
            <person name="Jetten M.S.M."/>
            <person name="Mascher T."/>
            <person name="Medema M.H."/>
            <person name="Devos D.P."/>
            <person name="Kaster A.-K."/>
            <person name="Ovreas L."/>
            <person name="Rohde M."/>
            <person name="Galperin M.Y."/>
            <person name="Jogler C."/>
        </authorList>
    </citation>
    <scope>NUCLEOTIDE SEQUENCE [LARGE SCALE GENOMIC DNA]</scope>
    <source>
        <strain evidence="6 7">Pan14r</strain>
    </source>
</reference>
<keyword evidence="2" id="KW-0697">Rotamase</keyword>
<dbReference type="EMBL" id="SJPL01000001">
    <property type="protein sequence ID" value="TWT72090.1"/>
    <property type="molecule type" value="Genomic_DNA"/>
</dbReference>
<evidence type="ECO:0000313" key="7">
    <source>
        <dbReference type="Proteomes" id="UP000317238"/>
    </source>
</evidence>
<keyword evidence="3 6" id="KW-0413">Isomerase</keyword>
<dbReference type="PANTHER" id="PTHR45625:SF4">
    <property type="entry name" value="PEPTIDYLPROLYL ISOMERASE DOMAIN AND WD REPEAT-CONTAINING PROTEIN 1"/>
    <property type="match status" value="1"/>
</dbReference>
<sequence length="437" mass="49458">MPRRTLRMFLITPSRIAGWTALLALAVSVVSWDAATLSAQDETTESAPTQDVSSESSEFGSLEIESQLPPDATEEEQLAELERLLETPEVQEAIAAFDQSHQELVEAMGDLNETYLRYRNEIDQTESGKAAFRERRERVRKLIHQTHRLANPILPFYREAATYALTMVQSNEERSIYNGATYESAARFLDAKRNEKYIFQAAMRSAVCTGQFDVARKIFDVLQGQELPQIDTNIRINLDQIEEDFNLEAERQRRDADKVFPKVKLHTTNGDVIAELYIDDAPNAVSHFIQLVEDGYYEDAEFMQVIDNLLALCSHAAESPPQKFLVDEHQKPDARRPLRGSLVMAGIPAEAGRFVPNSANRRFAIMMMPIPMVADSQTVFGRVIEGMEVVSTFQRVDPSKPKEKGELVLPPDRILEATIIDRPETLPEPEYIENPSR</sequence>
<dbReference type="InterPro" id="IPR029000">
    <property type="entry name" value="Cyclophilin-like_dom_sf"/>
</dbReference>
<organism evidence="6 7">
    <name type="scientific">Crateriforma conspicua</name>
    <dbReference type="NCBI Taxonomy" id="2527996"/>
    <lineage>
        <taxon>Bacteria</taxon>
        <taxon>Pseudomonadati</taxon>
        <taxon>Planctomycetota</taxon>
        <taxon>Planctomycetia</taxon>
        <taxon>Planctomycetales</taxon>
        <taxon>Planctomycetaceae</taxon>
        <taxon>Crateriforma</taxon>
    </lineage>
</organism>
<dbReference type="PANTHER" id="PTHR45625">
    <property type="entry name" value="PEPTIDYL-PROLYL CIS-TRANS ISOMERASE-RELATED"/>
    <property type="match status" value="1"/>
</dbReference>
<gene>
    <name evidence="6" type="primary">ppiB_1</name>
    <name evidence="6" type="ORF">Pan14r_44070</name>
</gene>
<dbReference type="InterPro" id="IPR002130">
    <property type="entry name" value="Cyclophilin-type_PPIase_dom"/>
</dbReference>
<dbReference type="EC" id="5.2.1.8" evidence="1"/>
<evidence type="ECO:0000259" key="5">
    <source>
        <dbReference type="PROSITE" id="PS50072"/>
    </source>
</evidence>
<evidence type="ECO:0000256" key="4">
    <source>
        <dbReference type="SAM" id="MobiDB-lite"/>
    </source>
</evidence>
<feature type="compositionally biased region" description="Polar residues" evidence="4">
    <location>
        <begin position="40"/>
        <end position="59"/>
    </location>
</feature>
<dbReference type="PROSITE" id="PS50072">
    <property type="entry name" value="CSA_PPIASE_2"/>
    <property type="match status" value="1"/>
</dbReference>
<dbReference type="GO" id="GO:0003755">
    <property type="term" value="F:peptidyl-prolyl cis-trans isomerase activity"/>
    <property type="evidence" value="ECO:0007669"/>
    <property type="project" value="UniProtKB-KW"/>
</dbReference>
<dbReference type="AlphaFoldDB" id="A0A5C5Y9P2"/>
<evidence type="ECO:0000256" key="2">
    <source>
        <dbReference type="ARBA" id="ARBA00023110"/>
    </source>
</evidence>
<feature type="domain" description="PPIase cyclophilin-type" evidence="5">
    <location>
        <begin position="259"/>
        <end position="425"/>
    </location>
</feature>
<evidence type="ECO:0000256" key="3">
    <source>
        <dbReference type="ARBA" id="ARBA00023235"/>
    </source>
</evidence>
<protein>
    <recommendedName>
        <fullName evidence="1">peptidylprolyl isomerase</fullName>
        <ecNumber evidence="1">5.2.1.8</ecNumber>
    </recommendedName>
</protein>
<keyword evidence="7" id="KW-1185">Reference proteome</keyword>
<feature type="region of interest" description="Disordered" evidence="4">
    <location>
        <begin position="40"/>
        <end position="72"/>
    </location>
</feature>
<dbReference type="SUPFAM" id="SSF50891">
    <property type="entry name" value="Cyclophilin-like"/>
    <property type="match status" value="1"/>
</dbReference>
<comment type="caution">
    <text evidence="6">The sequence shown here is derived from an EMBL/GenBank/DDBJ whole genome shotgun (WGS) entry which is preliminary data.</text>
</comment>
<name>A0A5C5Y9P2_9PLAN</name>
<dbReference type="Proteomes" id="UP000317238">
    <property type="component" value="Unassembled WGS sequence"/>
</dbReference>
<dbReference type="Gene3D" id="2.40.100.10">
    <property type="entry name" value="Cyclophilin-like"/>
    <property type="match status" value="1"/>
</dbReference>